<dbReference type="EMBL" id="CP032098">
    <property type="protein sequence ID" value="AXX91472.1"/>
    <property type="molecule type" value="Genomic_DNA"/>
</dbReference>
<keyword evidence="4" id="KW-1185">Reference proteome</keyword>
<organism evidence="3 4">
    <name type="scientific">Malaciobacter molluscorum LMG 25693</name>
    <dbReference type="NCBI Taxonomy" id="870501"/>
    <lineage>
        <taxon>Bacteria</taxon>
        <taxon>Pseudomonadati</taxon>
        <taxon>Campylobacterota</taxon>
        <taxon>Epsilonproteobacteria</taxon>
        <taxon>Campylobacterales</taxon>
        <taxon>Arcobacteraceae</taxon>
        <taxon>Malaciobacter</taxon>
    </lineage>
</organism>
<feature type="transmembrane region" description="Helical" evidence="1">
    <location>
        <begin position="35"/>
        <end position="57"/>
    </location>
</feature>
<dbReference type="Proteomes" id="UP000221222">
    <property type="component" value="Unassembled WGS sequence"/>
</dbReference>
<dbReference type="RefSeq" id="WP_099342915.1">
    <property type="nucleotide sequence ID" value="NZ_CP032098.1"/>
</dbReference>
<dbReference type="Pfam" id="PF11804">
    <property type="entry name" value="DUF3325"/>
    <property type="match status" value="1"/>
</dbReference>
<name>A0A2G1DGD4_9BACT</name>
<evidence type="ECO:0000313" key="3">
    <source>
        <dbReference type="EMBL" id="PHO17558.1"/>
    </source>
</evidence>
<keyword evidence="1" id="KW-1133">Transmembrane helix</keyword>
<proteinExistence type="predicted"/>
<reference evidence="3 4" key="1">
    <citation type="submission" date="2017-09" db="EMBL/GenBank/DDBJ databases">
        <title>Arcobacter canalis sp. nov., a new species isolated from a water canal contaminated with urban sewage.</title>
        <authorList>
            <person name="Perez-Cataluna A."/>
            <person name="Salas-Masso N."/>
            <person name="Figueras M.J."/>
        </authorList>
    </citation>
    <scope>NUCLEOTIDE SEQUENCE [LARGE SCALE GENOMIC DNA]</scope>
    <source>
        <strain evidence="3 4">F98-3</strain>
    </source>
</reference>
<feature type="transmembrane region" description="Helical" evidence="1">
    <location>
        <begin position="63"/>
        <end position="82"/>
    </location>
</feature>
<evidence type="ECO:0000313" key="2">
    <source>
        <dbReference type="EMBL" id="AXX91472.1"/>
    </source>
</evidence>
<dbReference type="EMBL" id="NXFY01000015">
    <property type="protein sequence ID" value="PHO17558.1"/>
    <property type="molecule type" value="Genomic_DNA"/>
</dbReference>
<dbReference type="Proteomes" id="UP000262712">
    <property type="component" value="Chromosome"/>
</dbReference>
<accession>A0A2G1DGD4</accession>
<evidence type="ECO:0000256" key="1">
    <source>
        <dbReference type="SAM" id="Phobius"/>
    </source>
</evidence>
<dbReference type="InterPro" id="IPR021762">
    <property type="entry name" value="DUF3325"/>
</dbReference>
<gene>
    <name evidence="2" type="ORF">AMOL_0456</name>
    <name evidence="3" type="ORF">CPU12_09680</name>
</gene>
<reference evidence="2 5" key="2">
    <citation type="submission" date="2018-08" db="EMBL/GenBank/DDBJ databases">
        <title>Complete genome of the Arcobacter molluscorum type strain LMG 25693.</title>
        <authorList>
            <person name="Miller W.G."/>
            <person name="Yee E."/>
            <person name="Bono J.L."/>
        </authorList>
    </citation>
    <scope>NUCLEOTIDE SEQUENCE [LARGE SCALE GENOMIC DNA]</scope>
    <source>
        <strain evidence="2 5">CECT 7696</strain>
    </source>
</reference>
<keyword evidence="1" id="KW-0472">Membrane</keyword>
<feature type="transmembrane region" description="Helical" evidence="1">
    <location>
        <begin position="6"/>
        <end position="23"/>
    </location>
</feature>
<evidence type="ECO:0000313" key="5">
    <source>
        <dbReference type="Proteomes" id="UP000262712"/>
    </source>
</evidence>
<feature type="transmembrane region" description="Helical" evidence="1">
    <location>
        <begin position="89"/>
        <end position="105"/>
    </location>
</feature>
<dbReference type="AlphaFoldDB" id="A0A2G1DGD4"/>
<evidence type="ECO:0000313" key="4">
    <source>
        <dbReference type="Proteomes" id="UP000221222"/>
    </source>
</evidence>
<dbReference type="KEGG" id="amol:AMOL_0456"/>
<keyword evidence="1" id="KW-0812">Transmembrane</keyword>
<sequence>MSLNIFLTYISLLLLSISLNKHYKSLFDKSINKKTMIIFRTIGYATLVITLAIFIHIKGISLGITYFIGIIAPLIIFISILFTYQSKYIIKYTLVLFLISTFFTIY</sequence>
<protein>
    <submittedName>
        <fullName evidence="2">DUF3325 domain-containing membrane protein</fullName>
    </submittedName>
</protein>